<organism evidence="1 2">
    <name type="scientific">Candidatus Uhrbacteria bacterium RIFCSPLOWO2_02_FULL_53_10</name>
    <dbReference type="NCBI Taxonomy" id="1802411"/>
    <lineage>
        <taxon>Bacteria</taxon>
        <taxon>Candidatus Uhriibacteriota</taxon>
    </lineage>
</organism>
<sequence>MQAHYSLLTTHFFSNMHPNFEKVLRFAQTTGDKLVVTNTQGDEPIVVMSLTAYAELIGFSSLKQSVREDMIESEAVDKEEKNQPQVQKTLEKPIFQKPKDTKGSVNNVIVNDAPVLAEKQEQNDGMGEEQFYLEPVE</sequence>
<name>A0A1F7VIJ3_9BACT</name>
<protein>
    <submittedName>
        <fullName evidence="1">Uncharacterized protein</fullName>
    </submittedName>
</protein>
<evidence type="ECO:0000313" key="2">
    <source>
        <dbReference type="Proteomes" id="UP000177574"/>
    </source>
</evidence>
<evidence type="ECO:0000313" key="1">
    <source>
        <dbReference type="EMBL" id="OGL90286.1"/>
    </source>
</evidence>
<reference evidence="1 2" key="1">
    <citation type="journal article" date="2016" name="Nat. Commun.">
        <title>Thousands of microbial genomes shed light on interconnected biogeochemical processes in an aquifer system.</title>
        <authorList>
            <person name="Anantharaman K."/>
            <person name="Brown C.T."/>
            <person name="Hug L.A."/>
            <person name="Sharon I."/>
            <person name="Castelle C.J."/>
            <person name="Probst A.J."/>
            <person name="Thomas B.C."/>
            <person name="Singh A."/>
            <person name="Wilkins M.J."/>
            <person name="Karaoz U."/>
            <person name="Brodie E.L."/>
            <person name="Williams K.H."/>
            <person name="Hubbard S.S."/>
            <person name="Banfield J.F."/>
        </authorList>
    </citation>
    <scope>NUCLEOTIDE SEQUENCE [LARGE SCALE GENOMIC DNA]</scope>
</reference>
<proteinExistence type="predicted"/>
<comment type="caution">
    <text evidence="1">The sequence shown here is derived from an EMBL/GenBank/DDBJ whole genome shotgun (WGS) entry which is preliminary data.</text>
</comment>
<gene>
    <name evidence="1" type="ORF">A3I45_04565</name>
</gene>
<accession>A0A1F7VIJ3</accession>
<dbReference type="Proteomes" id="UP000177574">
    <property type="component" value="Unassembled WGS sequence"/>
</dbReference>
<dbReference type="EMBL" id="MGET01000007">
    <property type="protein sequence ID" value="OGL90286.1"/>
    <property type="molecule type" value="Genomic_DNA"/>
</dbReference>
<dbReference type="AlphaFoldDB" id="A0A1F7VIJ3"/>